<protein>
    <submittedName>
        <fullName evidence="3">Uncharacterized protein</fullName>
    </submittedName>
</protein>
<feature type="region of interest" description="Disordered" evidence="1">
    <location>
        <begin position="331"/>
        <end position="397"/>
    </location>
</feature>
<dbReference type="OrthoDB" id="552603at2759"/>
<gene>
    <name evidence="3" type="ORF">CEUSTIGMA_g8446.t1</name>
</gene>
<feature type="compositionally biased region" description="Low complexity" evidence="1">
    <location>
        <begin position="284"/>
        <end position="297"/>
    </location>
</feature>
<feature type="region of interest" description="Disordered" evidence="1">
    <location>
        <begin position="284"/>
        <end position="307"/>
    </location>
</feature>
<name>A0A250XD62_9CHLO</name>
<dbReference type="AlphaFoldDB" id="A0A250XD62"/>
<evidence type="ECO:0000313" key="4">
    <source>
        <dbReference type="Proteomes" id="UP000232323"/>
    </source>
</evidence>
<reference evidence="3 4" key="1">
    <citation type="submission" date="2017-08" db="EMBL/GenBank/DDBJ databases">
        <title>Acidophilic green algal genome provides insights into adaptation to an acidic environment.</title>
        <authorList>
            <person name="Hirooka S."/>
            <person name="Hirose Y."/>
            <person name="Kanesaki Y."/>
            <person name="Higuchi S."/>
            <person name="Fujiwara T."/>
            <person name="Onuma R."/>
            <person name="Era A."/>
            <person name="Ohbayashi R."/>
            <person name="Uzuka A."/>
            <person name="Nozaki H."/>
            <person name="Yoshikawa H."/>
            <person name="Miyagishima S.Y."/>
        </authorList>
    </citation>
    <scope>NUCLEOTIDE SEQUENCE [LARGE SCALE GENOMIC DNA]</scope>
    <source>
        <strain evidence="3 4">NIES-2499</strain>
    </source>
</reference>
<keyword evidence="2" id="KW-1133">Transmembrane helix</keyword>
<dbReference type="Proteomes" id="UP000232323">
    <property type="component" value="Unassembled WGS sequence"/>
</dbReference>
<evidence type="ECO:0000256" key="1">
    <source>
        <dbReference type="SAM" id="MobiDB-lite"/>
    </source>
</evidence>
<dbReference type="EMBL" id="BEGY01000059">
    <property type="protein sequence ID" value="GAX81011.1"/>
    <property type="molecule type" value="Genomic_DNA"/>
</dbReference>
<sequence length="825" mass="86242">MWTTLLFQLPITPQLLLPVMILFLLLYSPYGLINLPLAPEEDAVTKANAATTPKSVSLVSVTKAANAATTPKSVSLVSVTKANAATTPKSVSLVSVTKATAATTPKSVSLVSVTKATAATTPKSVSLDLKASTNSLPSATAAAAFRRPVHLAGRLDSSSSNAASSAAPVVPPSGSAPVYQLRPDEVILLMGCLPPANASRYFAFTPYMYTAYDNVTSTWVNVFGSMGDSKSVIRETATCDASQDACLVSGPYAQYGLRNRLNASLPSDYAALINMSNGGRHNNAVSANGSASGSTSGATGGGSNADIGSSGLGSGGLTWWWTRWWASRQQGGKGTADQAVSSPVSNTSNGQTFFSNGKVQGKNGSSLSSTTAFGSPAAGSWSDNSRDPAASQQDQPPLMWVPQIPPSAFERFTVVVMSASQEASKNVEEVINTALKSMDIIDAVNLLPIPTTPFSNNIGLDPESPYYMLLMRNIIPQGQSPLFASYSEAKPWSAWRLTPGTLAAAAASSGTPETLLSAAGKLLGGLAFPSVSESSGGPSSADLPFPNGTVVHSTSYGTYTSFPIPKVVPRTATWLNQSESWLLPAFNYLQNRIQVRHGGGNALAWSLITDSYLAILGIDWGISCVDWLIDACNGDNRDAQYESSYPLVSLDKNSKVLWVVGVNHVATGLATYANVALLDPIQEVGLLAFDDTELPGSSDDLMQGGPFEAMAPFLFSVRFSRNCQGMSYCKTIPSQGANSLPTARPALIMMRSYVNPATGVGPNVTALIPFRTITVTPQSDAGPWDVLARNNPATLANSSCPGDLLGTTLCTASGVQVSLSSSEVF</sequence>
<keyword evidence="2" id="KW-0812">Transmembrane</keyword>
<accession>A0A250XD62</accession>
<feature type="transmembrane region" description="Helical" evidence="2">
    <location>
        <begin position="6"/>
        <end position="27"/>
    </location>
</feature>
<proteinExistence type="predicted"/>
<comment type="caution">
    <text evidence="3">The sequence shown here is derived from an EMBL/GenBank/DDBJ whole genome shotgun (WGS) entry which is preliminary data.</text>
</comment>
<keyword evidence="2" id="KW-0472">Membrane</keyword>
<organism evidence="3 4">
    <name type="scientific">Chlamydomonas eustigma</name>
    <dbReference type="NCBI Taxonomy" id="1157962"/>
    <lineage>
        <taxon>Eukaryota</taxon>
        <taxon>Viridiplantae</taxon>
        <taxon>Chlorophyta</taxon>
        <taxon>core chlorophytes</taxon>
        <taxon>Chlorophyceae</taxon>
        <taxon>CS clade</taxon>
        <taxon>Chlamydomonadales</taxon>
        <taxon>Chlamydomonadaceae</taxon>
        <taxon>Chlamydomonas</taxon>
    </lineage>
</organism>
<evidence type="ECO:0000313" key="3">
    <source>
        <dbReference type="EMBL" id="GAX81011.1"/>
    </source>
</evidence>
<feature type="compositionally biased region" description="Polar residues" evidence="1">
    <location>
        <begin position="338"/>
        <end position="373"/>
    </location>
</feature>
<evidence type="ECO:0000256" key="2">
    <source>
        <dbReference type="SAM" id="Phobius"/>
    </source>
</evidence>
<keyword evidence="4" id="KW-1185">Reference proteome</keyword>